<gene>
    <name evidence="1" type="ORF">FH034_09395</name>
</gene>
<comment type="caution">
    <text evidence="1">The sequence shown here is derived from an EMBL/GenBank/DDBJ whole genome shotgun (WGS) entry which is preliminary data.</text>
</comment>
<sequence length="74" mass="8850">MKGVCMENKEINLTLSYNEMVIVKEVFQNFVRTNQNINFELGRIKEIESYLEILKKIENGLNQELKIRTERQED</sequence>
<evidence type="ECO:0000313" key="1">
    <source>
        <dbReference type="EMBL" id="TNO40558.1"/>
    </source>
</evidence>
<proteinExistence type="predicted"/>
<dbReference type="Proteomes" id="UP000312397">
    <property type="component" value="Unassembled WGS sequence"/>
</dbReference>
<protein>
    <submittedName>
        <fullName evidence="1">Uncharacterized protein</fullName>
    </submittedName>
</protein>
<name>A0A5C4YCB2_CAMJU</name>
<evidence type="ECO:0000313" key="2">
    <source>
        <dbReference type="Proteomes" id="UP000312397"/>
    </source>
</evidence>
<organism evidence="1 2">
    <name type="scientific">Campylobacter jejuni</name>
    <dbReference type="NCBI Taxonomy" id="197"/>
    <lineage>
        <taxon>Bacteria</taxon>
        <taxon>Pseudomonadati</taxon>
        <taxon>Campylobacterota</taxon>
        <taxon>Epsilonproteobacteria</taxon>
        <taxon>Campylobacterales</taxon>
        <taxon>Campylobacteraceae</taxon>
        <taxon>Campylobacter</taxon>
    </lineage>
</organism>
<accession>A0A5C4YCB2</accession>
<dbReference type="EMBL" id="VEVS01000049">
    <property type="protein sequence ID" value="TNO40558.1"/>
    <property type="molecule type" value="Genomic_DNA"/>
</dbReference>
<dbReference type="AlphaFoldDB" id="A0A5C4YCB2"/>
<reference evidence="1 2" key="1">
    <citation type="submission" date="2019-06" db="EMBL/GenBank/DDBJ databases">
        <title>Epidemiology of MDR Campylobacter spp.</title>
        <authorList>
            <person name="Addetia A."/>
            <person name="Greninger A."/>
            <person name="Fang F."/>
        </authorList>
    </citation>
    <scope>NUCLEOTIDE SEQUENCE [LARGE SCALE GENOMIC DNA]</scope>
    <source>
        <strain evidence="1 2">HMC314</strain>
    </source>
</reference>